<keyword evidence="4" id="KW-0997">Cell inner membrane</keyword>
<organism evidence="10">
    <name type="scientific">bioreactor metagenome</name>
    <dbReference type="NCBI Taxonomy" id="1076179"/>
    <lineage>
        <taxon>unclassified sequences</taxon>
        <taxon>metagenomes</taxon>
        <taxon>ecological metagenomes</taxon>
    </lineage>
</organism>
<dbReference type="GO" id="GO:0005886">
    <property type="term" value="C:plasma membrane"/>
    <property type="evidence" value="ECO:0007669"/>
    <property type="project" value="UniProtKB-SubCell"/>
</dbReference>
<dbReference type="InterPro" id="IPR000515">
    <property type="entry name" value="MetI-like"/>
</dbReference>
<dbReference type="AlphaFoldDB" id="A0A644WE45"/>
<accession>A0A644WE45</accession>
<dbReference type="CDD" id="cd06261">
    <property type="entry name" value="TM_PBP2"/>
    <property type="match status" value="2"/>
</dbReference>
<feature type="transmembrane region" description="Helical" evidence="8">
    <location>
        <begin position="517"/>
        <end position="538"/>
    </location>
</feature>
<feature type="transmembrane region" description="Helical" evidence="8">
    <location>
        <begin position="134"/>
        <end position="154"/>
    </location>
</feature>
<reference evidence="10" key="1">
    <citation type="submission" date="2019-08" db="EMBL/GenBank/DDBJ databases">
        <authorList>
            <person name="Kucharzyk K."/>
            <person name="Murdoch R.W."/>
            <person name="Higgins S."/>
            <person name="Loffler F."/>
        </authorList>
    </citation>
    <scope>NUCLEOTIDE SEQUENCE</scope>
</reference>
<gene>
    <name evidence="10" type="ORF">SDC9_48371</name>
</gene>
<feature type="transmembrane region" description="Helical" evidence="8">
    <location>
        <begin position="248"/>
        <end position="266"/>
    </location>
</feature>
<keyword evidence="6 8" id="KW-1133">Transmembrane helix</keyword>
<feature type="transmembrane region" description="Helical" evidence="8">
    <location>
        <begin position="295"/>
        <end position="317"/>
    </location>
</feature>
<comment type="caution">
    <text evidence="10">The sequence shown here is derived from an EMBL/GenBank/DDBJ whole genome shotgun (WGS) entry which is preliminary data.</text>
</comment>
<comment type="subcellular location">
    <subcellularLocation>
        <location evidence="1">Cell inner membrane</location>
        <topology evidence="1">Multi-pass membrane protein</topology>
    </subcellularLocation>
</comment>
<keyword evidence="3" id="KW-1003">Cell membrane</keyword>
<evidence type="ECO:0000256" key="1">
    <source>
        <dbReference type="ARBA" id="ARBA00004429"/>
    </source>
</evidence>
<dbReference type="InterPro" id="IPR035906">
    <property type="entry name" value="MetI-like_sf"/>
</dbReference>
<dbReference type="Gene3D" id="1.10.3720.10">
    <property type="entry name" value="MetI-like"/>
    <property type="match status" value="2"/>
</dbReference>
<feature type="transmembrane region" description="Helical" evidence="8">
    <location>
        <begin position="352"/>
        <end position="374"/>
    </location>
</feature>
<feature type="transmembrane region" description="Helical" evidence="8">
    <location>
        <begin position="190"/>
        <end position="214"/>
    </location>
</feature>
<evidence type="ECO:0000256" key="8">
    <source>
        <dbReference type="SAM" id="Phobius"/>
    </source>
</evidence>
<feature type="transmembrane region" description="Helical" evidence="8">
    <location>
        <begin position="412"/>
        <end position="428"/>
    </location>
</feature>
<evidence type="ECO:0000256" key="7">
    <source>
        <dbReference type="ARBA" id="ARBA00023136"/>
    </source>
</evidence>
<feature type="transmembrane region" description="Helical" evidence="8">
    <location>
        <begin position="97"/>
        <end position="122"/>
    </location>
</feature>
<dbReference type="Pfam" id="PF00528">
    <property type="entry name" value="BPD_transp_1"/>
    <property type="match status" value="2"/>
</dbReference>
<name>A0A644WE45_9ZZZZ</name>
<dbReference type="GO" id="GO:0055085">
    <property type="term" value="P:transmembrane transport"/>
    <property type="evidence" value="ECO:0007669"/>
    <property type="project" value="InterPro"/>
</dbReference>
<keyword evidence="2" id="KW-0813">Transport</keyword>
<sequence>MKTKANRDIWSVMKIVILVFVALAILYPLSTIVIRSVTTEAGEVTGKNFLKFFTKPYYLDVLSNTMFVAGVTTLFSVVLGVGMAYALTRYDIRIKRILNICIILSLMSPPFIGAYSWILLFGRSGFVTTKALEWFGWVLPTIYGKWGIVSVFVCKMFPYVYLFTSGALGSIDSSLEEAAENLGSTKGYRLFHVTLPLVSPSILAGAVMVFMSAVSDFGTPMLIGENYKVLSTLVYEQYMSEMGTSSNFASAVSMIVIALCLILLLLQRWYLRRRNYNMTSLRPPQPIRLSVGKKILLLLPVLAVVVFSLLPQIVVIVTSFKNCNGPYFVAGWGLESYRTIFTRMIRGIKNTYFFSLIALVMMVMIGSITAYLSVRKRSALTTAVDLSLMVPYVIPGAVMGLALIIAFNRSPFFWAGTAFIMILCYTVRKIPYTVRSASCFLQQMELCVEEASINLGVSPARTFFKITLPLMLPGVVSGAILSWIETINELSSSVLLYTGKTITMSVAIYNEVARNSFGTAAAMATILTISAIIMLIVFNHVSKGKVSIV</sequence>
<evidence type="ECO:0000256" key="2">
    <source>
        <dbReference type="ARBA" id="ARBA00022448"/>
    </source>
</evidence>
<keyword evidence="7 8" id="KW-0472">Membrane</keyword>
<evidence type="ECO:0000259" key="9">
    <source>
        <dbReference type="PROSITE" id="PS50928"/>
    </source>
</evidence>
<dbReference type="PANTHER" id="PTHR43357">
    <property type="entry name" value="INNER MEMBRANE ABC TRANSPORTER PERMEASE PROTEIN YDCV"/>
    <property type="match status" value="1"/>
</dbReference>
<evidence type="ECO:0000256" key="5">
    <source>
        <dbReference type="ARBA" id="ARBA00022692"/>
    </source>
</evidence>
<keyword evidence="5 8" id="KW-0812">Transmembrane</keyword>
<feature type="transmembrane region" description="Helical" evidence="8">
    <location>
        <begin position="12"/>
        <end position="37"/>
    </location>
</feature>
<evidence type="ECO:0000256" key="6">
    <source>
        <dbReference type="ARBA" id="ARBA00022989"/>
    </source>
</evidence>
<feature type="transmembrane region" description="Helical" evidence="8">
    <location>
        <begin position="57"/>
        <end position="85"/>
    </location>
</feature>
<protein>
    <recommendedName>
        <fullName evidence="9">ABC transmembrane type-1 domain-containing protein</fullName>
    </recommendedName>
</protein>
<feature type="domain" description="ABC transmembrane type-1" evidence="9">
    <location>
        <begin position="348"/>
        <end position="538"/>
    </location>
</feature>
<feature type="transmembrane region" description="Helical" evidence="8">
    <location>
        <begin position="386"/>
        <end position="406"/>
    </location>
</feature>
<dbReference type="SUPFAM" id="SSF161098">
    <property type="entry name" value="MetI-like"/>
    <property type="match status" value="2"/>
</dbReference>
<proteinExistence type="predicted"/>
<dbReference type="PANTHER" id="PTHR43357:SF3">
    <property type="entry name" value="FE(3+)-TRANSPORT SYSTEM PERMEASE PROTEIN FBPB 2"/>
    <property type="match status" value="1"/>
</dbReference>
<feature type="domain" description="ABC transmembrane type-1" evidence="9">
    <location>
        <begin position="62"/>
        <end position="267"/>
    </location>
</feature>
<evidence type="ECO:0000313" key="10">
    <source>
        <dbReference type="EMBL" id="MPM02126.1"/>
    </source>
</evidence>
<dbReference type="EMBL" id="VSSQ01000846">
    <property type="protein sequence ID" value="MPM02126.1"/>
    <property type="molecule type" value="Genomic_DNA"/>
</dbReference>
<dbReference type="PROSITE" id="PS50928">
    <property type="entry name" value="ABC_TM1"/>
    <property type="match status" value="2"/>
</dbReference>
<evidence type="ECO:0000256" key="3">
    <source>
        <dbReference type="ARBA" id="ARBA00022475"/>
    </source>
</evidence>
<evidence type="ECO:0000256" key="4">
    <source>
        <dbReference type="ARBA" id="ARBA00022519"/>
    </source>
</evidence>